<dbReference type="GO" id="GO:0030604">
    <property type="term" value="F:1-deoxy-D-xylulose-5-phosphate reductoisomerase activity"/>
    <property type="evidence" value="ECO:0007669"/>
    <property type="project" value="UniProtKB-UniRule"/>
</dbReference>
<evidence type="ECO:0000256" key="4">
    <source>
        <dbReference type="ARBA" id="ARBA00022857"/>
    </source>
</evidence>
<organism evidence="13 14">
    <name type="scientific">Methylocystis rosea</name>
    <dbReference type="NCBI Taxonomy" id="173366"/>
    <lineage>
        <taxon>Bacteria</taxon>
        <taxon>Pseudomonadati</taxon>
        <taxon>Pseudomonadota</taxon>
        <taxon>Alphaproteobacteria</taxon>
        <taxon>Hyphomicrobiales</taxon>
        <taxon>Methylocystaceae</taxon>
        <taxon>Methylocystis</taxon>
    </lineage>
</organism>
<dbReference type="PANTHER" id="PTHR30525">
    <property type="entry name" value="1-DEOXY-D-XYLULOSE 5-PHOSPHATE REDUCTOISOMERASE"/>
    <property type="match status" value="1"/>
</dbReference>
<keyword evidence="9" id="KW-0460">Magnesium</keyword>
<protein>
    <recommendedName>
        <fullName evidence="9">1-deoxy-D-xylulose 5-phosphate reductoisomerase</fullName>
        <shortName evidence="9">DXP reductoisomerase</shortName>
        <ecNumber evidence="9">1.1.1.267</ecNumber>
    </recommendedName>
    <alternativeName>
        <fullName evidence="9">1-deoxyxylulose-5-phosphate reductoisomerase</fullName>
    </alternativeName>
    <alternativeName>
        <fullName evidence="9">2-C-methyl-D-erythritol 4-phosphate synthase</fullName>
    </alternativeName>
</protein>
<comment type="function">
    <text evidence="9">Catalyzes the NADPH-dependent rearrangement and reduction of 1-deoxy-D-xylulose-5-phosphate (DXP) to 2-C-methyl-D-erythritol 4-phosphate (MEP).</text>
</comment>
<dbReference type="GO" id="GO:0016853">
    <property type="term" value="F:isomerase activity"/>
    <property type="evidence" value="ECO:0007669"/>
    <property type="project" value="UniProtKB-KW"/>
</dbReference>
<evidence type="ECO:0000256" key="1">
    <source>
        <dbReference type="ARBA" id="ARBA00005094"/>
    </source>
</evidence>
<dbReference type="NCBIfam" id="TIGR00243">
    <property type="entry name" value="Dxr"/>
    <property type="match status" value="1"/>
</dbReference>
<feature type="binding site" evidence="9">
    <location>
        <position position="169"/>
    </location>
    <ligand>
        <name>1-deoxy-D-xylulose 5-phosphate</name>
        <dbReference type="ChEBI" id="CHEBI:57792"/>
    </ligand>
</feature>
<feature type="binding site" evidence="9">
    <location>
        <position position="222"/>
    </location>
    <ligand>
        <name>NADPH</name>
        <dbReference type="ChEBI" id="CHEBI:57783"/>
    </ligand>
</feature>
<feature type="binding site" evidence="9">
    <location>
        <position position="141"/>
    </location>
    <ligand>
        <name>NADPH</name>
        <dbReference type="ChEBI" id="CHEBI:57783"/>
    </ligand>
</feature>
<keyword evidence="6 9" id="KW-0464">Manganese</keyword>
<keyword evidence="5 9" id="KW-0560">Oxidoreductase</keyword>
<proteinExistence type="inferred from homology"/>
<dbReference type="Pfam" id="PF13288">
    <property type="entry name" value="DXPR_C"/>
    <property type="match status" value="1"/>
</dbReference>
<feature type="binding site" evidence="9">
    <location>
        <position position="57"/>
    </location>
    <ligand>
        <name>NADPH</name>
        <dbReference type="ChEBI" id="CHEBI:57783"/>
    </ligand>
</feature>
<feature type="binding site" evidence="9">
    <location>
        <position position="56"/>
    </location>
    <ligand>
        <name>NADPH</name>
        <dbReference type="ChEBI" id="CHEBI:57783"/>
    </ligand>
</feature>
<dbReference type="HAMAP" id="MF_00183">
    <property type="entry name" value="DXP_reductoisom"/>
    <property type="match status" value="1"/>
</dbReference>
<feature type="domain" description="DXP reductoisomerase C-terminal" evidence="12">
    <location>
        <begin position="279"/>
        <end position="398"/>
    </location>
</feature>
<evidence type="ECO:0000256" key="9">
    <source>
        <dbReference type="HAMAP-Rule" id="MF_00183"/>
    </source>
</evidence>
<feature type="binding site" evidence="9">
    <location>
        <position position="143"/>
    </location>
    <ligand>
        <name>NADPH</name>
        <dbReference type="ChEBI" id="CHEBI:57783"/>
    </ligand>
</feature>
<gene>
    <name evidence="9" type="primary">dxr</name>
    <name evidence="13" type="ORF">EHO51_03365</name>
</gene>
<dbReference type="UniPathway" id="UPA00056">
    <property type="reaction ID" value="UER00092"/>
</dbReference>
<dbReference type="GO" id="GO:0030145">
    <property type="term" value="F:manganese ion binding"/>
    <property type="evidence" value="ECO:0007669"/>
    <property type="project" value="TreeGrafter"/>
</dbReference>
<comment type="similarity">
    <text evidence="2 9">Belongs to the DXR family.</text>
</comment>
<dbReference type="Pfam" id="PF02670">
    <property type="entry name" value="DXP_reductoisom"/>
    <property type="match status" value="1"/>
</dbReference>
<dbReference type="FunFam" id="3.40.50.720:FF:000045">
    <property type="entry name" value="1-deoxy-D-xylulose 5-phosphate reductoisomerase"/>
    <property type="match status" value="1"/>
</dbReference>
<feature type="domain" description="1-deoxy-D-xylulose 5-phosphate reductoisomerase C-terminal" evidence="11">
    <location>
        <begin position="163"/>
        <end position="246"/>
    </location>
</feature>
<evidence type="ECO:0000259" key="12">
    <source>
        <dbReference type="Pfam" id="PF13288"/>
    </source>
</evidence>
<comment type="caution">
    <text evidence="9">Lacks conserved residue(s) required for the propagation of feature annotation.</text>
</comment>
<evidence type="ECO:0000256" key="3">
    <source>
        <dbReference type="ARBA" id="ARBA00022723"/>
    </source>
</evidence>
<feature type="binding site" evidence="9">
    <location>
        <position position="193"/>
    </location>
    <ligand>
        <name>1-deoxy-D-xylulose 5-phosphate</name>
        <dbReference type="ChEBI" id="CHEBI:57792"/>
    </ligand>
</feature>
<dbReference type="GO" id="GO:0070402">
    <property type="term" value="F:NADPH binding"/>
    <property type="evidence" value="ECO:0007669"/>
    <property type="project" value="InterPro"/>
</dbReference>
<dbReference type="Proteomes" id="UP000273982">
    <property type="component" value="Chromosome"/>
</dbReference>
<keyword evidence="4 9" id="KW-0521">NADP</keyword>
<dbReference type="SUPFAM" id="SSF55347">
    <property type="entry name" value="Glyceraldehyde-3-phosphate dehydrogenase-like, C-terminal domain"/>
    <property type="match status" value="1"/>
</dbReference>
<comment type="pathway">
    <text evidence="1 9">Isoprenoid biosynthesis; isopentenyl diphosphate biosynthesis via DXP pathway; isopentenyl diphosphate from 1-deoxy-D-xylulose 5-phosphate: step 1/6.</text>
</comment>
<dbReference type="KEGG" id="mros:EHO51_03365"/>
<feature type="binding site" evidence="9">
    <location>
        <position position="168"/>
    </location>
    <ligand>
        <name>1-deoxy-D-xylulose 5-phosphate</name>
        <dbReference type="ChEBI" id="CHEBI:57792"/>
    </ligand>
</feature>
<evidence type="ECO:0000256" key="6">
    <source>
        <dbReference type="ARBA" id="ARBA00023211"/>
    </source>
</evidence>
<keyword evidence="13" id="KW-0413">Isomerase</keyword>
<evidence type="ECO:0000313" key="13">
    <source>
        <dbReference type="EMBL" id="AZG75852.1"/>
    </source>
</evidence>
<dbReference type="Gene3D" id="1.10.1740.10">
    <property type="match status" value="1"/>
</dbReference>
<dbReference type="InterPro" id="IPR013644">
    <property type="entry name" value="DXP_reductoisomerase_C"/>
</dbReference>
<feature type="binding site" evidence="9">
    <location>
        <position position="33"/>
    </location>
    <ligand>
        <name>NADPH</name>
        <dbReference type="ChEBI" id="CHEBI:57783"/>
    </ligand>
</feature>
<comment type="catalytic activity">
    <reaction evidence="8">
        <text>2-C-methyl-D-erythritol 4-phosphate + NADP(+) = 1-deoxy-D-xylulose 5-phosphate + NADPH + H(+)</text>
        <dbReference type="Rhea" id="RHEA:13717"/>
        <dbReference type="ChEBI" id="CHEBI:15378"/>
        <dbReference type="ChEBI" id="CHEBI:57783"/>
        <dbReference type="ChEBI" id="CHEBI:57792"/>
        <dbReference type="ChEBI" id="CHEBI:58262"/>
        <dbReference type="ChEBI" id="CHEBI:58349"/>
        <dbReference type="EC" id="1.1.1.267"/>
    </reaction>
    <physiologicalReaction direction="right-to-left" evidence="8">
        <dbReference type="Rhea" id="RHEA:13719"/>
    </physiologicalReaction>
</comment>
<dbReference type="EMBL" id="CP034086">
    <property type="protein sequence ID" value="AZG75852.1"/>
    <property type="molecule type" value="Genomic_DNA"/>
</dbReference>
<dbReference type="InterPro" id="IPR003821">
    <property type="entry name" value="DXP_reductoisomerase"/>
</dbReference>
<dbReference type="InterPro" id="IPR036291">
    <property type="entry name" value="NAD(P)-bd_dom_sf"/>
</dbReference>
<feature type="binding site" evidence="9">
    <location>
        <position position="31"/>
    </location>
    <ligand>
        <name>NADPH</name>
        <dbReference type="ChEBI" id="CHEBI:57783"/>
    </ligand>
</feature>
<dbReference type="SUPFAM" id="SSF51735">
    <property type="entry name" value="NAD(P)-binding Rossmann-fold domains"/>
    <property type="match status" value="1"/>
</dbReference>
<accession>A0A3G8M426</accession>
<dbReference type="AlphaFoldDB" id="A0A3G8M426"/>
<dbReference type="InterPro" id="IPR026877">
    <property type="entry name" value="DXPR_C"/>
</dbReference>
<sequence length="415" mass="43623">MALANGQFHAHAPVQPRAPVPRRIVLLGATGSIGRSTVDLLERDPEGFSVSAVAGGRDVEALARVARAVRAEFAAIRDESAYAALKEALAGTNTQVAAGREAVIEAALRDADLVVSAIVGAAGVEPTYAALAAGRDVALANKECLVCAGVPFMRMAAEMGVRLLPMDSEHNAIFQALGGEDASRIERMIVTASGGPFRTWSKERISEASVEEALNHPNWAMGPKITVDSAGMMNKGLELIEAHHLFGIPAEKLEVVVHPQSIVHGLVAFSDGSVTAGIAVPDMRTPIAHCLGYPDRLTTPTPRLDLAKIATLTFEAPDFDRFPALRLALDVLRAGGGLPTVLNAANEIAVEAFLDRRISFDGIARHVAEACEAALRDGTANAPATVEDALAVDHIVRERSRSALAGRAASGMLLQ</sequence>
<evidence type="ECO:0000313" key="14">
    <source>
        <dbReference type="Proteomes" id="UP000273982"/>
    </source>
</evidence>
<dbReference type="EC" id="1.1.1.267" evidence="9"/>
<feature type="binding site" evidence="9">
    <location>
        <position position="238"/>
    </location>
    <ligand>
        <name>Mn(2+)</name>
        <dbReference type="ChEBI" id="CHEBI:29035"/>
    </ligand>
</feature>
<dbReference type="InterPro" id="IPR013512">
    <property type="entry name" value="DXP_reductoisomerase_N"/>
</dbReference>
<evidence type="ECO:0000256" key="7">
    <source>
        <dbReference type="ARBA" id="ARBA00023229"/>
    </source>
</evidence>
<feature type="domain" description="1-deoxy-D-xylulose 5-phosphate reductoisomerase N-terminal" evidence="10">
    <location>
        <begin position="24"/>
        <end position="149"/>
    </location>
</feature>
<feature type="binding site" evidence="9">
    <location>
        <position position="167"/>
    </location>
    <ligand>
        <name>Mn(2+)</name>
        <dbReference type="ChEBI" id="CHEBI:29035"/>
    </ligand>
</feature>
<feature type="binding site" evidence="9">
    <location>
        <position position="229"/>
    </location>
    <ligand>
        <name>1-deoxy-D-xylulose 5-phosphate</name>
        <dbReference type="ChEBI" id="CHEBI:57792"/>
    </ligand>
</feature>
<dbReference type="PIRSF" id="PIRSF006205">
    <property type="entry name" value="Dxp_reductismrs"/>
    <property type="match status" value="1"/>
</dbReference>
<feature type="binding site" evidence="9">
    <location>
        <position position="238"/>
    </location>
    <ligand>
        <name>1-deoxy-D-xylulose 5-phosphate</name>
        <dbReference type="ChEBI" id="CHEBI:57792"/>
    </ligand>
</feature>
<evidence type="ECO:0000256" key="2">
    <source>
        <dbReference type="ARBA" id="ARBA00006825"/>
    </source>
</evidence>
<dbReference type="RefSeq" id="WP_124737701.1">
    <property type="nucleotide sequence ID" value="NZ_CP034086.1"/>
</dbReference>
<feature type="binding site" evidence="9">
    <location>
        <position position="30"/>
    </location>
    <ligand>
        <name>NADPH</name>
        <dbReference type="ChEBI" id="CHEBI:57783"/>
    </ligand>
</feature>
<evidence type="ECO:0000256" key="8">
    <source>
        <dbReference type="ARBA" id="ARBA00048543"/>
    </source>
</evidence>
<feature type="binding site" evidence="9">
    <location>
        <position position="235"/>
    </location>
    <ligand>
        <name>1-deoxy-D-xylulose 5-phosphate</name>
        <dbReference type="ChEBI" id="CHEBI:57792"/>
    </ligand>
</feature>
<name>A0A3G8M426_9HYPH</name>
<evidence type="ECO:0000256" key="5">
    <source>
        <dbReference type="ARBA" id="ARBA00023002"/>
    </source>
</evidence>
<keyword evidence="7 9" id="KW-0414">Isoprene biosynthesis</keyword>
<dbReference type="Pfam" id="PF08436">
    <property type="entry name" value="DXP_redisom_C"/>
    <property type="match status" value="1"/>
</dbReference>
<keyword evidence="3 9" id="KW-0479">Metal-binding</keyword>
<dbReference type="Gene3D" id="3.40.50.720">
    <property type="entry name" value="NAD(P)-binding Rossmann-like Domain"/>
    <property type="match status" value="1"/>
</dbReference>
<feature type="binding site" evidence="9">
    <location>
        <position position="234"/>
    </location>
    <ligand>
        <name>1-deoxy-D-xylulose 5-phosphate</name>
        <dbReference type="ChEBI" id="CHEBI:57792"/>
    </ligand>
</feature>
<dbReference type="InterPro" id="IPR036169">
    <property type="entry name" value="DXPR_C_sf"/>
</dbReference>
<evidence type="ECO:0000259" key="10">
    <source>
        <dbReference type="Pfam" id="PF02670"/>
    </source>
</evidence>
<feature type="binding site" evidence="9">
    <location>
        <position position="32"/>
    </location>
    <ligand>
        <name>NADPH</name>
        <dbReference type="ChEBI" id="CHEBI:57783"/>
    </ligand>
</feature>
<comment type="cofactor">
    <cofactor evidence="9">
        <name>Mg(2+)</name>
        <dbReference type="ChEBI" id="CHEBI:18420"/>
    </cofactor>
    <cofactor evidence="9">
        <name>Mn(2+)</name>
        <dbReference type="ChEBI" id="CHEBI:29035"/>
    </cofactor>
</comment>
<dbReference type="PANTHER" id="PTHR30525:SF0">
    <property type="entry name" value="1-DEOXY-D-XYLULOSE 5-PHOSPHATE REDUCTOISOMERASE, CHLOROPLASTIC"/>
    <property type="match status" value="1"/>
</dbReference>
<dbReference type="SUPFAM" id="SSF69055">
    <property type="entry name" value="1-deoxy-D-xylulose-5-phosphate reductoisomerase, C-terminal domain"/>
    <property type="match status" value="1"/>
</dbReference>
<feature type="binding site" evidence="9">
    <location>
        <position position="216"/>
    </location>
    <ligand>
        <name>1-deoxy-D-xylulose 5-phosphate</name>
        <dbReference type="ChEBI" id="CHEBI:57792"/>
    </ligand>
</feature>
<reference evidence="13 14" key="1">
    <citation type="submission" date="2018-11" db="EMBL/GenBank/DDBJ databases">
        <title>Genome squencing of methanotrophic bacteria isolated from alkaline groundwater in Korea.</title>
        <authorList>
            <person name="Nguyen L.N."/>
        </authorList>
    </citation>
    <scope>NUCLEOTIDE SEQUENCE [LARGE SCALE GENOMIC DNA]</scope>
    <source>
        <strain evidence="13 14">GW6</strain>
    </source>
</reference>
<dbReference type="GO" id="GO:0051484">
    <property type="term" value="P:isopentenyl diphosphate biosynthetic process, methylerythritol 4-phosphate pathway involved in terpenoid biosynthetic process"/>
    <property type="evidence" value="ECO:0007669"/>
    <property type="project" value="UniProtKB-ARBA"/>
</dbReference>
<feature type="binding site" evidence="9">
    <location>
        <position position="142"/>
    </location>
    <ligand>
        <name>1-deoxy-D-xylulose 5-phosphate</name>
        <dbReference type="ChEBI" id="CHEBI:57792"/>
    </ligand>
</feature>
<feature type="binding site" evidence="9">
    <location>
        <position position="169"/>
    </location>
    <ligand>
        <name>Mn(2+)</name>
        <dbReference type="ChEBI" id="CHEBI:29035"/>
    </ligand>
</feature>
<evidence type="ECO:0000259" key="11">
    <source>
        <dbReference type="Pfam" id="PF08436"/>
    </source>
</evidence>